<organism evidence="9 10">
    <name type="scientific">Tepidanaerobacter acetatoxydans (strain DSM 21804 / JCM 16047 / Re1)</name>
    <dbReference type="NCBI Taxonomy" id="1209989"/>
    <lineage>
        <taxon>Bacteria</taxon>
        <taxon>Bacillati</taxon>
        <taxon>Bacillota</taxon>
        <taxon>Clostridia</taxon>
        <taxon>Thermosediminibacterales</taxon>
        <taxon>Tepidanaerobacteraceae</taxon>
        <taxon>Tepidanaerobacter</taxon>
    </lineage>
</organism>
<feature type="compositionally biased region" description="Acidic residues" evidence="6">
    <location>
        <begin position="184"/>
        <end position="210"/>
    </location>
</feature>
<gene>
    <name evidence="5 9" type="primary">rplY</name>
    <name evidence="5" type="synonym">ctc</name>
    <name evidence="9" type="ordered locus">TEPIRE1_0095</name>
</gene>
<evidence type="ECO:0000256" key="6">
    <source>
        <dbReference type="SAM" id="MobiDB-lite"/>
    </source>
</evidence>
<evidence type="ECO:0000256" key="5">
    <source>
        <dbReference type="HAMAP-Rule" id="MF_01334"/>
    </source>
</evidence>
<dbReference type="Pfam" id="PF14693">
    <property type="entry name" value="Ribosomal_TL5_C"/>
    <property type="match status" value="1"/>
</dbReference>
<dbReference type="Pfam" id="PF01386">
    <property type="entry name" value="Ribosomal_L25p"/>
    <property type="match status" value="1"/>
</dbReference>
<feature type="region of interest" description="Disordered" evidence="6">
    <location>
        <begin position="180"/>
        <end position="210"/>
    </location>
</feature>
<comment type="similarity">
    <text evidence="5">Belongs to the bacterial ribosomal protein bL25 family. CTC subfamily.</text>
</comment>
<dbReference type="InterPro" id="IPR020057">
    <property type="entry name" value="Ribosomal_bL25_b-dom"/>
</dbReference>
<dbReference type="GO" id="GO:0003735">
    <property type="term" value="F:structural constituent of ribosome"/>
    <property type="evidence" value="ECO:0007669"/>
    <property type="project" value="InterPro"/>
</dbReference>
<name>F4LS41_TEPAE</name>
<keyword evidence="10" id="KW-1185">Reference proteome</keyword>
<accession>L0RZ08</accession>
<dbReference type="OrthoDB" id="9790002at2"/>
<dbReference type="KEGG" id="tep:TepRe1_0092"/>
<evidence type="ECO:0000256" key="3">
    <source>
        <dbReference type="ARBA" id="ARBA00022980"/>
    </source>
</evidence>
<dbReference type="InterPro" id="IPR001021">
    <property type="entry name" value="Ribosomal_bL25_long"/>
</dbReference>
<dbReference type="SUPFAM" id="SSF50715">
    <property type="entry name" value="Ribosomal protein L25-like"/>
    <property type="match status" value="1"/>
</dbReference>
<dbReference type="NCBIfam" id="NF004133">
    <property type="entry name" value="PRK05618.2-4"/>
    <property type="match status" value="1"/>
</dbReference>
<evidence type="ECO:0000313" key="10">
    <source>
        <dbReference type="Proteomes" id="UP000010802"/>
    </source>
</evidence>
<keyword evidence="3 5" id="KW-0689">Ribosomal protein</keyword>
<dbReference type="InterPro" id="IPR020056">
    <property type="entry name" value="Rbsml_bL25/Gln-tRNA_synth_N"/>
</dbReference>
<dbReference type="eggNOG" id="COG1825">
    <property type="taxonomic scope" value="Bacteria"/>
</dbReference>
<dbReference type="AlphaFoldDB" id="F4LS41"/>
<dbReference type="InterPro" id="IPR029751">
    <property type="entry name" value="Ribosomal_L25_dom"/>
</dbReference>
<dbReference type="HAMAP" id="MF_01334">
    <property type="entry name" value="Ribosomal_bL25_CTC"/>
    <property type="match status" value="1"/>
</dbReference>
<dbReference type="Gene3D" id="2.40.240.10">
    <property type="entry name" value="Ribosomal Protein L25, Chain P"/>
    <property type="match status" value="1"/>
</dbReference>
<dbReference type="InterPro" id="IPR020930">
    <property type="entry name" value="Ribosomal_uL5_bac-type"/>
</dbReference>
<reference evidence="10" key="1">
    <citation type="journal article" date="2013" name="Genome Announc.">
        <title>First genome sequence of a syntrophic acetate-oxidizing bacterium, Tepidanaerobacter acetatoxydans strain Re1.</title>
        <authorList>
            <person name="Manzoor S."/>
            <person name="Bongcam-Rudloff E."/>
            <person name="Schnurer A."/>
            <person name="Muller B."/>
        </authorList>
    </citation>
    <scope>NUCLEOTIDE SEQUENCE [LARGE SCALE GENOMIC DNA]</scope>
    <source>
        <strain evidence="10">Re1</strain>
    </source>
</reference>
<sequence>MEHPVLTAAVRQAAKSENKKLKREGKVPAVVYGKGYETTSISVDDKELSRILKSRGESSLINLELNGEAFPVLIKEVQRNVLKNSMEHVDFFKVSMDEEVEYNLPIVLKGDAKGVKEGGVLQHQKREVAVKSLPNDMLDNIEIDISDMDIGDTLTVADLKIGDKNTVLDDPDEVIVSVLAPRLEEEEIETPEEGEEPELVGEDKEEQEEE</sequence>
<dbReference type="InterPro" id="IPR011035">
    <property type="entry name" value="Ribosomal_bL25/Gln-tRNA_synth"/>
</dbReference>
<keyword evidence="4 5" id="KW-0687">Ribonucleoprotein</keyword>
<evidence type="ECO:0000259" key="8">
    <source>
        <dbReference type="Pfam" id="PF14693"/>
    </source>
</evidence>
<comment type="subunit">
    <text evidence="5">Part of the 50S ribosomal subunit; part of the 5S rRNA/L5/L18/L25 subcomplex. Contacts the 5S rRNA. Binds to the 5S rRNA independently of L5 and L18.</text>
</comment>
<dbReference type="GO" id="GO:0008097">
    <property type="term" value="F:5S rRNA binding"/>
    <property type="evidence" value="ECO:0007669"/>
    <property type="project" value="InterPro"/>
</dbReference>
<evidence type="ECO:0000259" key="7">
    <source>
        <dbReference type="Pfam" id="PF01386"/>
    </source>
</evidence>
<keyword evidence="1 5" id="KW-0699">rRNA-binding</keyword>
<dbReference type="GO" id="GO:0022625">
    <property type="term" value="C:cytosolic large ribosomal subunit"/>
    <property type="evidence" value="ECO:0007669"/>
    <property type="project" value="TreeGrafter"/>
</dbReference>
<dbReference type="RefSeq" id="WP_013777228.1">
    <property type="nucleotide sequence ID" value="NC_015519.1"/>
</dbReference>
<dbReference type="HOGENOM" id="CLU_075939_2_0_9"/>
<evidence type="ECO:0000256" key="1">
    <source>
        <dbReference type="ARBA" id="ARBA00022730"/>
    </source>
</evidence>
<protein>
    <recommendedName>
        <fullName evidence="5">Large ribosomal subunit protein bL25</fullName>
    </recommendedName>
    <alternativeName>
        <fullName evidence="5">General stress protein CTC</fullName>
    </alternativeName>
</protein>
<dbReference type="NCBIfam" id="TIGR00731">
    <property type="entry name" value="bL25_bact_ctc"/>
    <property type="match status" value="1"/>
</dbReference>
<dbReference type="InterPro" id="IPR037121">
    <property type="entry name" value="Ribosomal_bL25_C"/>
</dbReference>
<dbReference type="STRING" id="1209989.TepRe1_0092"/>
<accession>F4LS41</accession>
<evidence type="ECO:0000256" key="2">
    <source>
        <dbReference type="ARBA" id="ARBA00022884"/>
    </source>
</evidence>
<dbReference type="KEGG" id="tae:TepiRe1_0095"/>
<dbReference type="PANTHER" id="PTHR33284">
    <property type="entry name" value="RIBOSOMAL PROTEIN L25/GLN-TRNA SYNTHETASE, ANTI-CODON-BINDING DOMAIN-CONTAINING PROTEIN"/>
    <property type="match status" value="1"/>
</dbReference>
<evidence type="ECO:0000256" key="4">
    <source>
        <dbReference type="ARBA" id="ARBA00023274"/>
    </source>
</evidence>
<dbReference type="Gene3D" id="2.170.120.20">
    <property type="entry name" value="Ribosomal protein L25, beta domain"/>
    <property type="match status" value="1"/>
</dbReference>
<dbReference type="CDD" id="cd00495">
    <property type="entry name" value="Ribosomal_L25_TL5_CTC"/>
    <property type="match status" value="1"/>
</dbReference>
<dbReference type="PATRIC" id="fig|1209989.3.peg.112"/>
<feature type="domain" description="Large ribosomal subunit protein bL25 beta" evidence="8">
    <location>
        <begin position="99"/>
        <end position="182"/>
    </location>
</feature>
<dbReference type="Proteomes" id="UP000010802">
    <property type="component" value="Chromosome"/>
</dbReference>
<proteinExistence type="inferred from homology"/>
<comment type="function">
    <text evidence="5">This is one of the proteins that binds to the 5S RNA in the ribosome where it forms part of the central protuberance.</text>
</comment>
<keyword evidence="2 5" id="KW-0694">RNA-binding</keyword>
<dbReference type="PANTHER" id="PTHR33284:SF1">
    <property type="entry name" value="RIBOSOMAL PROTEIN L25_GLN-TRNA SYNTHETASE, ANTI-CODON-BINDING DOMAIN-CONTAINING PROTEIN"/>
    <property type="match status" value="1"/>
</dbReference>
<evidence type="ECO:0000313" key="9">
    <source>
        <dbReference type="EMBL" id="CCP24782.1"/>
    </source>
</evidence>
<dbReference type="EMBL" id="HF563609">
    <property type="protein sequence ID" value="CCP24782.1"/>
    <property type="molecule type" value="Genomic_DNA"/>
</dbReference>
<dbReference type="GO" id="GO:0006412">
    <property type="term" value="P:translation"/>
    <property type="evidence" value="ECO:0007669"/>
    <property type="project" value="UniProtKB-UniRule"/>
</dbReference>
<feature type="domain" description="Large ribosomal subunit protein bL25 L25" evidence="7">
    <location>
        <begin position="6"/>
        <end position="91"/>
    </location>
</feature>